<accession>A0ABW8TCK0</accession>
<dbReference type="InterPro" id="IPR027785">
    <property type="entry name" value="UvrD-like_helicase_C"/>
</dbReference>
<keyword evidence="2" id="KW-0067">ATP-binding</keyword>
<dbReference type="Gene3D" id="3.40.50.300">
    <property type="entry name" value="P-loop containing nucleotide triphosphate hydrolases"/>
    <property type="match status" value="2"/>
</dbReference>
<keyword evidence="3" id="KW-1185">Reference proteome</keyword>
<dbReference type="EMBL" id="JBJIAA010000005">
    <property type="protein sequence ID" value="MFL0250137.1"/>
    <property type="molecule type" value="Genomic_DNA"/>
</dbReference>
<dbReference type="PANTHER" id="PTHR11070:SF50">
    <property type="entry name" value="SUPERFAMILY I DNA AND RNA HELICASE"/>
    <property type="match status" value="1"/>
</dbReference>
<evidence type="ECO:0000313" key="3">
    <source>
        <dbReference type="Proteomes" id="UP001623592"/>
    </source>
</evidence>
<feature type="domain" description="UvrD-like helicase C-terminal" evidence="1">
    <location>
        <begin position="515"/>
        <end position="561"/>
    </location>
</feature>
<gene>
    <name evidence="2" type="ORF">ACJDT4_06855</name>
</gene>
<dbReference type="InterPro" id="IPR000212">
    <property type="entry name" value="DNA_helicase_UvrD/REP"/>
</dbReference>
<protein>
    <submittedName>
        <fullName evidence="2">DEAD/DEAH box helicase</fullName>
    </submittedName>
</protein>
<keyword evidence="2" id="KW-0547">Nucleotide-binding</keyword>
<evidence type="ECO:0000313" key="2">
    <source>
        <dbReference type="EMBL" id="MFL0250137.1"/>
    </source>
</evidence>
<name>A0ABW8TCK0_9CLOT</name>
<dbReference type="InterPro" id="IPR027417">
    <property type="entry name" value="P-loop_NTPase"/>
</dbReference>
<proteinExistence type="predicted"/>
<reference evidence="2 3" key="1">
    <citation type="submission" date="2024-11" db="EMBL/GenBank/DDBJ databases">
        <authorList>
            <person name="Heng Y.C."/>
            <person name="Lim A.C.H."/>
            <person name="Lee J.K.Y."/>
            <person name="Kittelmann S."/>
        </authorList>
    </citation>
    <scope>NUCLEOTIDE SEQUENCE [LARGE SCALE GENOMIC DNA]</scope>
    <source>
        <strain evidence="2 3">WILCCON 0114</strain>
    </source>
</reference>
<dbReference type="Proteomes" id="UP001623592">
    <property type="component" value="Unassembled WGS sequence"/>
</dbReference>
<organism evidence="2 3">
    <name type="scientific">Clostridium neuense</name>
    <dbReference type="NCBI Taxonomy" id="1728934"/>
    <lineage>
        <taxon>Bacteria</taxon>
        <taxon>Bacillati</taxon>
        <taxon>Bacillota</taxon>
        <taxon>Clostridia</taxon>
        <taxon>Eubacteriales</taxon>
        <taxon>Clostridiaceae</taxon>
        <taxon>Clostridium</taxon>
    </lineage>
</organism>
<keyword evidence="2" id="KW-0347">Helicase</keyword>
<keyword evidence="2" id="KW-0378">Hydrolase</keyword>
<dbReference type="Pfam" id="PF13538">
    <property type="entry name" value="UvrD_C_2"/>
    <property type="match status" value="1"/>
</dbReference>
<comment type="caution">
    <text evidence="2">The sequence shown here is derived from an EMBL/GenBank/DDBJ whole genome shotgun (WGS) entry which is preliminary data.</text>
</comment>
<dbReference type="Pfam" id="PF13245">
    <property type="entry name" value="AAA_19"/>
    <property type="match status" value="1"/>
</dbReference>
<dbReference type="GO" id="GO:0004386">
    <property type="term" value="F:helicase activity"/>
    <property type="evidence" value="ECO:0007669"/>
    <property type="project" value="UniProtKB-KW"/>
</dbReference>
<sequence>MSDSLFYCDIENDSKISGFISAFEEYSQKESKQAYIIKKALGTTNDNDYDYDDEAIILVPKHKIIVMNYGISDSKNFEHFLEDFTEDLGYLSDKFSYKKILGRPREWQKLITSEDFHEDMIDDISGFLEDKSVKSDDERKIDLLISLLIGSINDIEKLGLENPETLLDKVKKKIILFDGMQSRFIYEKVDKPQVVIQGLAGTGKTELLLHKLRETYIENKNSRIVFTCFNKVLADDMKNRIPRFFNFMKVEEQIEWDSRLWVFSSWGSQSVPNSGLYSYICSKYGLQFKRFSYINTFDKVCEDACEQLKLIENLEPCFDYIFIDESQDFSQSFFDLCSLVTKVRIYIAGDIFQNIFDMNIENSVECDYLLNKCYRTDPKTLMFAHSIGMGLYEKPVIRWLEDREWESCGYEYERKNGKFILSRTPIRRFEDVESINSIQLRGCSIDYFTEEILTCIDEIRQNNSTVSPDDIAVVFVGNTKNNYEIADSLMVEIDKKYNWEINKGYITKTKVKDQLFVSNTNNIKGLEFPFVICVETSKITDRIHQRNSIYMILTRSFLTSYFIVNSDNTEFIEIYKNAIDNINKDGFMKLREPDKKEKEEQEEKIKIMAQAKKKSVEDIINQVCKEDYPKLSRKYVIMLYNTIPTIIENESEEEVMTKTRGMIKVILGD</sequence>
<dbReference type="SUPFAM" id="SSF52540">
    <property type="entry name" value="P-loop containing nucleoside triphosphate hydrolases"/>
    <property type="match status" value="1"/>
</dbReference>
<evidence type="ECO:0000259" key="1">
    <source>
        <dbReference type="Pfam" id="PF13538"/>
    </source>
</evidence>
<dbReference type="PANTHER" id="PTHR11070">
    <property type="entry name" value="UVRD / RECB / PCRA DNA HELICASE FAMILY MEMBER"/>
    <property type="match status" value="1"/>
</dbReference>
<dbReference type="RefSeq" id="WP_406786808.1">
    <property type="nucleotide sequence ID" value="NZ_JBJIAA010000005.1"/>
</dbReference>